<keyword evidence="3" id="KW-1185">Reference proteome</keyword>
<dbReference type="Proteomes" id="UP001075354">
    <property type="component" value="Chromosome 3"/>
</dbReference>
<name>A0AAV7XSX2_9NEOP</name>
<proteinExistence type="predicted"/>
<evidence type="ECO:0000256" key="1">
    <source>
        <dbReference type="SAM" id="MobiDB-lite"/>
    </source>
</evidence>
<organism evidence="2 3">
    <name type="scientific">Megalurothrips usitatus</name>
    <name type="common">bean blossom thrips</name>
    <dbReference type="NCBI Taxonomy" id="439358"/>
    <lineage>
        <taxon>Eukaryota</taxon>
        <taxon>Metazoa</taxon>
        <taxon>Ecdysozoa</taxon>
        <taxon>Arthropoda</taxon>
        <taxon>Hexapoda</taxon>
        <taxon>Insecta</taxon>
        <taxon>Pterygota</taxon>
        <taxon>Neoptera</taxon>
        <taxon>Paraneoptera</taxon>
        <taxon>Thysanoptera</taxon>
        <taxon>Terebrantia</taxon>
        <taxon>Thripoidea</taxon>
        <taxon>Thripidae</taxon>
        <taxon>Megalurothrips</taxon>
    </lineage>
</organism>
<feature type="region of interest" description="Disordered" evidence="1">
    <location>
        <begin position="44"/>
        <end position="66"/>
    </location>
</feature>
<dbReference type="InterPro" id="IPR027417">
    <property type="entry name" value="P-loop_NTPase"/>
</dbReference>
<sequence length="119" mass="13836">MEFIFLNRAFQIDRLHAQNKIPVIVGGTHYYVESILWKNLVSADSTPQGPVEDEGGTPRKKPHLDETAAKKYVIAGRQFDNLDDDLERLPTEELRDILKEIDPVSCNHRHEMDRRKIKR</sequence>
<accession>A0AAV7XSX2</accession>
<dbReference type="EMBL" id="JAPTSV010000003">
    <property type="protein sequence ID" value="KAJ1529274.1"/>
    <property type="molecule type" value="Genomic_DNA"/>
</dbReference>
<dbReference type="Gene3D" id="1.10.20.140">
    <property type="match status" value="1"/>
</dbReference>
<comment type="caution">
    <text evidence="2">The sequence shown here is derived from an EMBL/GenBank/DDBJ whole genome shotgun (WGS) entry which is preliminary data.</text>
</comment>
<reference evidence="2" key="1">
    <citation type="submission" date="2022-12" db="EMBL/GenBank/DDBJ databases">
        <title>Chromosome-level genome assembly of the bean flower thrips Megalurothrips usitatus.</title>
        <authorList>
            <person name="Ma L."/>
            <person name="Liu Q."/>
            <person name="Li H."/>
            <person name="Cai W."/>
        </authorList>
    </citation>
    <scope>NUCLEOTIDE SEQUENCE</scope>
    <source>
        <strain evidence="2">Cailab_2022a</strain>
    </source>
</reference>
<evidence type="ECO:0000313" key="3">
    <source>
        <dbReference type="Proteomes" id="UP001075354"/>
    </source>
</evidence>
<dbReference type="Gene3D" id="3.40.50.300">
    <property type="entry name" value="P-loop containing nucleotide triphosphate hydrolases"/>
    <property type="match status" value="1"/>
</dbReference>
<dbReference type="AlphaFoldDB" id="A0AAV7XSX2"/>
<evidence type="ECO:0000313" key="2">
    <source>
        <dbReference type="EMBL" id="KAJ1529274.1"/>
    </source>
</evidence>
<protein>
    <recommendedName>
        <fullName evidence="4">tRNA dimethylallyltransferase</fullName>
    </recommendedName>
</protein>
<gene>
    <name evidence="2" type="ORF">ONE63_006074</name>
</gene>
<evidence type="ECO:0008006" key="4">
    <source>
        <dbReference type="Google" id="ProtNLM"/>
    </source>
</evidence>
<dbReference type="Pfam" id="PF01715">
    <property type="entry name" value="IPPT"/>
    <property type="match status" value="1"/>
</dbReference>